<dbReference type="Gene3D" id="2.30.40.10">
    <property type="entry name" value="Urease, subunit C, domain 1"/>
    <property type="match status" value="1"/>
</dbReference>
<feature type="binding site" evidence="7">
    <location>
        <begin position="241"/>
        <end position="242"/>
    </location>
    <ligand>
        <name>substrate</name>
    </ligand>
</feature>
<dbReference type="PANTHER" id="PTHR11113:SF14">
    <property type="entry name" value="N-ACETYLGLUCOSAMINE-6-PHOSPHATE DEACETYLASE"/>
    <property type="match status" value="1"/>
</dbReference>
<dbReference type="GO" id="GO:0008448">
    <property type="term" value="F:N-acetylglucosamine-6-phosphate deacetylase activity"/>
    <property type="evidence" value="ECO:0007669"/>
    <property type="project" value="InterPro"/>
</dbReference>
<feature type="binding site" evidence="8">
    <location>
        <position position="204"/>
    </location>
    <ligand>
        <name>Zn(2+)</name>
        <dbReference type="ChEBI" id="CHEBI:29105"/>
    </ligand>
</feature>
<sequence>MNEVFAIRGRVVTASRIITDGAVVVSGDAIVWIGESTAAKDAGFGDEILAAPAPSDDRYVLPGLIDVHCHGGGGVSFPDVQSEDQALAAVAEHLRWGTTSLVASLVTQSPMVLREKAELLAGMCAAGKLAGIHFEGPFIAQGHCGAQDPAHIQAPNEPLARELLIASRGYAVSMTFAPEKPYAMGPSGVAETLIAGGAVPSFGHTDTSSQKMRDALVEVRQTLQHSAHARCPHATVTHLFNGMAPMHHRDPGPVPEILADAAGGGVIVELIADGVHVDPSLVRNVYELIGREQMVFVTDAMAATGLGDGDYVLGGQAVTVKEGVATLSQRGGGLAGGTSHLINQVKIAHKAGIPLVDAVYCASTQGAKILGNPQLGQVAPGKFADLLVTDADLNPMEVYKRGSRVF</sequence>
<keyword evidence="3 5" id="KW-0378">Hydrolase</keyword>
<evidence type="ECO:0000256" key="5">
    <source>
        <dbReference type="PIRNR" id="PIRNR038994"/>
    </source>
</evidence>
<dbReference type="GO" id="GO:0046872">
    <property type="term" value="F:metal ion binding"/>
    <property type="evidence" value="ECO:0007669"/>
    <property type="project" value="UniProtKB-KW"/>
</dbReference>
<evidence type="ECO:0000256" key="6">
    <source>
        <dbReference type="PIRSR" id="PIRSR038994-1"/>
    </source>
</evidence>
<gene>
    <name evidence="10" type="ORF">L0M99_02310</name>
</gene>
<protein>
    <submittedName>
        <fullName evidence="10">Amidohydrolase family protein</fullName>
    </submittedName>
</protein>
<evidence type="ECO:0000256" key="8">
    <source>
        <dbReference type="PIRSR" id="PIRSR038994-3"/>
    </source>
</evidence>
<comment type="caution">
    <text evidence="10">The sequence shown here is derived from an EMBL/GenBank/DDBJ whole genome shotgun (WGS) entry which is preliminary data.</text>
</comment>
<dbReference type="InterPro" id="IPR006680">
    <property type="entry name" value="Amidohydro-rel"/>
</dbReference>
<keyword evidence="4 5" id="KW-0119">Carbohydrate metabolism</keyword>
<dbReference type="InterPro" id="IPR011059">
    <property type="entry name" value="Metal-dep_hydrolase_composite"/>
</dbReference>
<evidence type="ECO:0000256" key="7">
    <source>
        <dbReference type="PIRSR" id="PIRSR038994-2"/>
    </source>
</evidence>
<evidence type="ECO:0000259" key="9">
    <source>
        <dbReference type="Pfam" id="PF01979"/>
    </source>
</evidence>
<dbReference type="AlphaFoldDB" id="A0AAJ1F7G1"/>
<dbReference type="SUPFAM" id="SSF51338">
    <property type="entry name" value="Composite domain of metallo-dependent hydrolases"/>
    <property type="match status" value="1"/>
</dbReference>
<feature type="binding site" evidence="8">
    <location>
        <position position="135"/>
    </location>
    <ligand>
        <name>Zn(2+)</name>
        <dbReference type="ChEBI" id="CHEBI:29105"/>
    </ligand>
</feature>
<proteinExistence type="inferred from homology"/>
<feature type="binding site" evidence="8">
    <location>
        <position position="238"/>
    </location>
    <ligand>
        <name>Zn(2+)</name>
        <dbReference type="ChEBI" id="CHEBI:29105"/>
    </ligand>
</feature>
<dbReference type="Gene3D" id="3.20.20.140">
    <property type="entry name" value="Metal-dependent hydrolases"/>
    <property type="match status" value="1"/>
</dbReference>
<feature type="binding site" evidence="7">
    <location>
        <begin position="334"/>
        <end position="336"/>
    </location>
    <ligand>
        <name>substrate</name>
    </ligand>
</feature>
<dbReference type="PIRSF" id="PIRSF038994">
    <property type="entry name" value="NagA"/>
    <property type="match status" value="1"/>
</dbReference>
<reference evidence="10" key="1">
    <citation type="submission" date="2022-01" db="EMBL/GenBank/DDBJ databases">
        <title>Collection of gut derived symbiotic bacterial strains cultured from healthy donors.</title>
        <authorList>
            <person name="Lin H."/>
            <person name="Kohout C."/>
            <person name="Waligurski E."/>
            <person name="Pamer E.G."/>
        </authorList>
    </citation>
    <scope>NUCLEOTIDE SEQUENCE</scope>
    <source>
        <strain evidence="10">DFI.7.46</strain>
    </source>
</reference>
<dbReference type="Pfam" id="PF01979">
    <property type="entry name" value="Amidohydro_1"/>
    <property type="match status" value="1"/>
</dbReference>
<evidence type="ECO:0000256" key="1">
    <source>
        <dbReference type="ARBA" id="ARBA00010716"/>
    </source>
</evidence>
<feature type="binding site" evidence="7">
    <location>
        <position position="146"/>
    </location>
    <ligand>
        <name>substrate</name>
    </ligand>
</feature>
<dbReference type="GO" id="GO:0006046">
    <property type="term" value="P:N-acetylglucosamine catabolic process"/>
    <property type="evidence" value="ECO:0007669"/>
    <property type="project" value="TreeGrafter"/>
</dbReference>
<dbReference type="RefSeq" id="WP_024059353.1">
    <property type="nucleotide sequence ID" value="NZ_JAGZVZ010000011.1"/>
</dbReference>
<evidence type="ECO:0000256" key="3">
    <source>
        <dbReference type="ARBA" id="ARBA00022801"/>
    </source>
</evidence>
<name>A0AAJ1F7G1_9ACTO</name>
<feature type="domain" description="Amidohydrolase-related" evidence="9">
    <location>
        <begin position="59"/>
        <end position="394"/>
    </location>
</feature>
<evidence type="ECO:0000313" key="11">
    <source>
        <dbReference type="Proteomes" id="UP001200537"/>
    </source>
</evidence>
<dbReference type="PANTHER" id="PTHR11113">
    <property type="entry name" value="N-ACETYLGLUCOSAMINE-6-PHOSPHATE DEACETYLASE"/>
    <property type="match status" value="1"/>
</dbReference>
<dbReference type="InterPro" id="IPR003764">
    <property type="entry name" value="GlcNAc_6-P_deAcase"/>
</dbReference>
<feature type="binding site" evidence="7">
    <location>
        <position position="276"/>
    </location>
    <ligand>
        <name>substrate</name>
    </ligand>
</feature>
<comment type="similarity">
    <text evidence="1 5">Belongs to the metallo-dependent hydrolases superfamily. NagA family.</text>
</comment>
<organism evidence="10 11">
    <name type="scientific">Varibaculum cambriense</name>
    <dbReference type="NCBI Taxonomy" id="184870"/>
    <lineage>
        <taxon>Bacteria</taxon>
        <taxon>Bacillati</taxon>
        <taxon>Actinomycetota</taxon>
        <taxon>Actinomycetes</taxon>
        <taxon>Actinomycetales</taxon>
        <taxon>Actinomycetaceae</taxon>
        <taxon>Varibaculum</taxon>
    </lineage>
</organism>
<feature type="binding site" evidence="7">
    <location>
        <position position="249"/>
    </location>
    <ligand>
        <name>substrate</name>
    </ligand>
</feature>
<keyword evidence="2 8" id="KW-0479">Metal-binding</keyword>
<evidence type="ECO:0000313" key="10">
    <source>
        <dbReference type="EMBL" id="MCG4617333.1"/>
    </source>
</evidence>
<dbReference type="EMBL" id="JAKNHJ010000003">
    <property type="protein sequence ID" value="MCG4617333.1"/>
    <property type="molecule type" value="Genomic_DNA"/>
</dbReference>
<dbReference type="Proteomes" id="UP001200537">
    <property type="component" value="Unassembled WGS sequence"/>
</dbReference>
<evidence type="ECO:0000256" key="4">
    <source>
        <dbReference type="ARBA" id="ARBA00023277"/>
    </source>
</evidence>
<feature type="active site" description="Proton donor/acceptor" evidence="6">
    <location>
        <position position="299"/>
    </location>
</feature>
<accession>A0AAJ1F7G1</accession>
<evidence type="ECO:0000256" key="2">
    <source>
        <dbReference type="ARBA" id="ARBA00022723"/>
    </source>
</evidence>
<comment type="cofactor">
    <cofactor evidence="8">
        <name>a divalent metal cation</name>
        <dbReference type="ChEBI" id="CHEBI:60240"/>
    </cofactor>
    <text evidence="8">Binds 1 divalent metal cation per subunit.</text>
</comment>
<dbReference type="SUPFAM" id="SSF51556">
    <property type="entry name" value="Metallo-dependent hydrolases"/>
    <property type="match status" value="1"/>
</dbReference>
<dbReference type="InterPro" id="IPR032466">
    <property type="entry name" value="Metal_Hydrolase"/>
</dbReference>